<comment type="caution">
    <text evidence="2">The sequence shown here is derived from an EMBL/GenBank/DDBJ whole genome shotgun (WGS) entry which is preliminary data.</text>
</comment>
<proteinExistence type="predicted"/>
<keyword evidence="2" id="KW-0378">Hydrolase</keyword>
<dbReference type="InterPro" id="IPR036691">
    <property type="entry name" value="Endo/exonu/phosph_ase_sf"/>
</dbReference>
<keyword evidence="3" id="KW-1185">Reference proteome</keyword>
<accession>A0A423PSH8</accession>
<dbReference type="Pfam" id="PF03372">
    <property type="entry name" value="Exo_endo_phos"/>
    <property type="match status" value="1"/>
</dbReference>
<dbReference type="InterPro" id="IPR051916">
    <property type="entry name" value="GPI-anchor_lipid_remodeler"/>
</dbReference>
<keyword evidence="2" id="KW-0255">Endonuclease</keyword>
<dbReference type="GO" id="GO:0016020">
    <property type="term" value="C:membrane"/>
    <property type="evidence" value="ECO:0007669"/>
    <property type="project" value="GOC"/>
</dbReference>
<dbReference type="AlphaFoldDB" id="A0A423PSH8"/>
<dbReference type="RefSeq" id="WP_123630627.1">
    <property type="nucleotide sequence ID" value="NZ_AYKH01000009.1"/>
</dbReference>
<dbReference type="Proteomes" id="UP000283993">
    <property type="component" value="Unassembled WGS sequence"/>
</dbReference>
<dbReference type="PANTHER" id="PTHR14859">
    <property type="entry name" value="CALCOFLUOR WHITE HYPERSENSITIVE PROTEIN PRECURSOR"/>
    <property type="match status" value="1"/>
</dbReference>
<evidence type="ECO:0000313" key="3">
    <source>
        <dbReference type="Proteomes" id="UP000283993"/>
    </source>
</evidence>
<protein>
    <submittedName>
        <fullName evidence="2">Endonuclease</fullName>
    </submittedName>
</protein>
<organism evidence="2 3">
    <name type="scientific">Salinisphaera orenii MK-B5</name>
    <dbReference type="NCBI Taxonomy" id="856730"/>
    <lineage>
        <taxon>Bacteria</taxon>
        <taxon>Pseudomonadati</taxon>
        <taxon>Pseudomonadota</taxon>
        <taxon>Gammaproteobacteria</taxon>
        <taxon>Salinisphaerales</taxon>
        <taxon>Salinisphaeraceae</taxon>
        <taxon>Salinisphaera</taxon>
    </lineage>
</organism>
<sequence length="278" mass="30053">MPPRAMPPADAPSRLSVLSFNMQVGVGTRRYREYVTRGWRHVLPSQQVRDNLERIGELLVGHDIIGLQEIDAGSRRSGYRNQIEQLAEQAGFGYWRVQVNRDLGRVAQHGLGLISRFQPFEVSEHKLPGRLPGRGALLARFGEPGNALTVVITHLALGAGSRAQQLAAICELVDGHDPVLVMGDTNCSAAALIADPVLARSGLRVHEANLPTFPSWRPRRGIDHILTSPGLEVVDAGVIDAVLSDHRPVHMRIALPPRLAAAFPGAARPAPAADRPAG</sequence>
<dbReference type="PANTHER" id="PTHR14859:SF15">
    <property type="entry name" value="ENDONUCLEASE_EXONUCLEASE_PHOSPHATASE DOMAIN-CONTAINING PROTEIN"/>
    <property type="match status" value="1"/>
</dbReference>
<evidence type="ECO:0000259" key="1">
    <source>
        <dbReference type="Pfam" id="PF03372"/>
    </source>
</evidence>
<keyword evidence="2" id="KW-0540">Nuclease</keyword>
<gene>
    <name evidence="2" type="ORF">SAOR_05930</name>
</gene>
<feature type="domain" description="Endonuclease/exonuclease/phosphatase" evidence="1">
    <location>
        <begin position="18"/>
        <end position="246"/>
    </location>
</feature>
<evidence type="ECO:0000313" key="2">
    <source>
        <dbReference type="EMBL" id="ROO28512.1"/>
    </source>
</evidence>
<reference evidence="2 3" key="1">
    <citation type="submission" date="2013-10" db="EMBL/GenBank/DDBJ databases">
        <title>Salinisphaera orenii MK-B5 Genome Sequencing.</title>
        <authorList>
            <person name="Lai Q."/>
            <person name="Li C."/>
            <person name="Shao Z."/>
        </authorList>
    </citation>
    <scope>NUCLEOTIDE SEQUENCE [LARGE SCALE GENOMIC DNA]</scope>
    <source>
        <strain evidence="2 3">MK-B5</strain>
    </source>
</reference>
<dbReference type="GO" id="GO:0004519">
    <property type="term" value="F:endonuclease activity"/>
    <property type="evidence" value="ECO:0007669"/>
    <property type="project" value="UniProtKB-KW"/>
</dbReference>
<dbReference type="SUPFAM" id="SSF56219">
    <property type="entry name" value="DNase I-like"/>
    <property type="match status" value="1"/>
</dbReference>
<dbReference type="InterPro" id="IPR005135">
    <property type="entry name" value="Endo/exonuclease/phosphatase"/>
</dbReference>
<dbReference type="Gene3D" id="3.60.10.10">
    <property type="entry name" value="Endonuclease/exonuclease/phosphatase"/>
    <property type="match status" value="1"/>
</dbReference>
<dbReference type="GO" id="GO:0006506">
    <property type="term" value="P:GPI anchor biosynthetic process"/>
    <property type="evidence" value="ECO:0007669"/>
    <property type="project" value="TreeGrafter"/>
</dbReference>
<dbReference type="EMBL" id="AYKH01000009">
    <property type="protein sequence ID" value="ROO28512.1"/>
    <property type="molecule type" value="Genomic_DNA"/>
</dbReference>
<name>A0A423PSH8_9GAMM</name>